<dbReference type="InterPro" id="IPR012902">
    <property type="entry name" value="N_methyl_site"/>
</dbReference>
<dbReference type="InterPro" id="IPR045584">
    <property type="entry name" value="Pilin-like"/>
</dbReference>
<dbReference type="Gene3D" id="3.30.700.10">
    <property type="entry name" value="Glycoprotein, Type 4 Pilin"/>
    <property type="match status" value="1"/>
</dbReference>
<dbReference type="GO" id="GO:0015627">
    <property type="term" value="C:type II protein secretion system complex"/>
    <property type="evidence" value="ECO:0007669"/>
    <property type="project" value="InterPro"/>
</dbReference>
<dbReference type="PRINTS" id="PR00813">
    <property type="entry name" value="BCTERIALGSPG"/>
</dbReference>
<dbReference type="SUPFAM" id="SSF54523">
    <property type="entry name" value="Pili subunits"/>
    <property type="match status" value="1"/>
</dbReference>
<dbReference type="PANTHER" id="PTHR30093">
    <property type="entry name" value="GENERAL SECRETION PATHWAY PROTEIN G"/>
    <property type="match status" value="1"/>
</dbReference>
<dbReference type="InterPro" id="IPR031982">
    <property type="entry name" value="PilE-like"/>
</dbReference>
<sequence>MEKIIKKNQIFPRPADVVSRLGASSRGFTLIELIVVLVIVGIFTAIAIPGYLEYTRRSDASMAQQEMQKIAEQLERHKSKNFTYRGFNPNFLYGESSAMSSVTLPRGATGSLVKYTITIQDGDDPTKLLTAMGSGTPPRPSVKGRKWVMKAETNDTKNYNFLMSSTGVRCKNKAKELLEYKNSVTDEANCGSVATGSEGW</sequence>
<proteinExistence type="predicted"/>
<dbReference type="EMBL" id="CADDTS010000006">
    <property type="protein sequence ID" value="CAB1208055.1"/>
    <property type="molecule type" value="Genomic_DNA"/>
</dbReference>
<organism evidence="3 4">
    <name type="scientific">Acinetobacter bouvetii</name>
    <dbReference type="NCBI Taxonomy" id="202951"/>
    <lineage>
        <taxon>Bacteria</taxon>
        <taxon>Pseudomonadati</taxon>
        <taxon>Pseudomonadota</taxon>
        <taxon>Gammaproteobacteria</taxon>
        <taxon>Moraxellales</taxon>
        <taxon>Moraxellaceae</taxon>
        <taxon>Acinetobacter</taxon>
    </lineage>
</organism>
<keyword evidence="2" id="KW-0812">Transmembrane</keyword>
<dbReference type="GO" id="GO:0015628">
    <property type="term" value="P:protein secretion by the type II secretion system"/>
    <property type="evidence" value="ECO:0007669"/>
    <property type="project" value="InterPro"/>
</dbReference>
<keyword evidence="2" id="KW-1133">Transmembrane helix</keyword>
<evidence type="ECO:0000256" key="2">
    <source>
        <dbReference type="SAM" id="Phobius"/>
    </source>
</evidence>
<keyword evidence="1" id="KW-0488">Methylation</keyword>
<gene>
    <name evidence="3" type="primary">fimA_1</name>
    <name evidence="3" type="ORF">SFB21_0278</name>
</gene>
<evidence type="ECO:0000256" key="1">
    <source>
        <dbReference type="ARBA" id="ARBA00022481"/>
    </source>
</evidence>
<dbReference type="AlphaFoldDB" id="A0A811G796"/>
<dbReference type="Pfam" id="PF16732">
    <property type="entry name" value="ComP_DUS"/>
    <property type="match status" value="1"/>
</dbReference>
<dbReference type="Pfam" id="PF07963">
    <property type="entry name" value="N_methyl"/>
    <property type="match status" value="1"/>
</dbReference>
<feature type="transmembrane region" description="Helical" evidence="2">
    <location>
        <begin position="30"/>
        <end position="52"/>
    </location>
</feature>
<dbReference type="Proteomes" id="UP000489961">
    <property type="component" value="Unassembled WGS sequence"/>
</dbReference>
<dbReference type="PROSITE" id="PS00409">
    <property type="entry name" value="PROKAR_NTER_METHYL"/>
    <property type="match status" value="1"/>
</dbReference>
<accession>A0A811G796</accession>
<reference evidence="3 4" key="1">
    <citation type="submission" date="2020-02" db="EMBL/GenBank/DDBJ databases">
        <authorList>
            <person name="Chaudhuri R."/>
        </authorList>
    </citation>
    <scope>NUCLEOTIDE SEQUENCE [LARGE SCALE GENOMIC DNA]</scope>
    <source>
        <strain evidence="3">SFB21</strain>
    </source>
</reference>
<evidence type="ECO:0000313" key="3">
    <source>
        <dbReference type="EMBL" id="CAB1208055.1"/>
    </source>
</evidence>
<dbReference type="GO" id="GO:0043683">
    <property type="term" value="P:type IV pilus assembly"/>
    <property type="evidence" value="ECO:0007669"/>
    <property type="project" value="InterPro"/>
</dbReference>
<dbReference type="InterPro" id="IPR000983">
    <property type="entry name" value="Bac_GSPG_pilin"/>
</dbReference>
<evidence type="ECO:0000313" key="4">
    <source>
        <dbReference type="Proteomes" id="UP000489961"/>
    </source>
</evidence>
<comment type="caution">
    <text evidence="3">The sequence shown here is derived from an EMBL/GenBank/DDBJ whole genome shotgun (WGS) entry which is preliminary data.</text>
</comment>
<dbReference type="PANTHER" id="PTHR30093:SF47">
    <property type="entry name" value="TYPE IV PILUS NON-CORE MINOR PILIN PILE"/>
    <property type="match status" value="1"/>
</dbReference>
<keyword evidence="2" id="KW-0472">Membrane</keyword>
<protein>
    <submittedName>
        <fullName evidence="3">Fimbrial protein</fullName>
    </submittedName>
</protein>
<name>A0A811G796_9GAMM</name>
<dbReference type="NCBIfam" id="TIGR02532">
    <property type="entry name" value="IV_pilin_GFxxxE"/>
    <property type="match status" value="1"/>
</dbReference>
<dbReference type="RefSeq" id="WP_174558286.1">
    <property type="nucleotide sequence ID" value="NZ_CADDTS010000006.1"/>
</dbReference>